<sequence>MMSNTKRHIGSDDEMVEEQPWPKRPTLIKPLPLRNSANKAPLCFGSSFKPWKKPSHDDENIFNNGSDKNYNMANTNNNEIQVIGSISNTNLEMDPKRLKRIMSNRISAQKAREE</sequence>
<name>A0ABU6VQ59_9FABA</name>
<comment type="caution">
    <text evidence="2">The sequence shown here is derived from an EMBL/GenBank/DDBJ whole genome shotgun (WGS) entry which is preliminary data.</text>
</comment>
<feature type="region of interest" description="Disordered" evidence="1">
    <location>
        <begin position="1"/>
        <end position="33"/>
    </location>
</feature>
<organism evidence="2 3">
    <name type="scientific">Stylosanthes scabra</name>
    <dbReference type="NCBI Taxonomy" id="79078"/>
    <lineage>
        <taxon>Eukaryota</taxon>
        <taxon>Viridiplantae</taxon>
        <taxon>Streptophyta</taxon>
        <taxon>Embryophyta</taxon>
        <taxon>Tracheophyta</taxon>
        <taxon>Spermatophyta</taxon>
        <taxon>Magnoliopsida</taxon>
        <taxon>eudicotyledons</taxon>
        <taxon>Gunneridae</taxon>
        <taxon>Pentapetalae</taxon>
        <taxon>rosids</taxon>
        <taxon>fabids</taxon>
        <taxon>Fabales</taxon>
        <taxon>Fabaceae</taxon>
        <taxon>Papilionoideae</taxon>
        <taxon>50 kb inversion clade</taxon>
        <taxon>dalbergioids sensu lato</taxon>
        <taxon>Dalbergieae</taxon>
        <taxon>Pterocarpus clade</taxon>
        <taxon>Stylosanthes</taxon>
    </lineage>
</organism>
<evidence type="ECO:0000313" key="2">
    <source>
        <dbReference type="EMBL" id="MED6175107.1"/>
    </source>
</evidence>
<reference evidence="2 3" key="1">
    <citation type="journal article" date="2023" name="Plants (Basel)">
        <title>Bridging the Gap: Combining Genomics and Transcriptomics Approaches to Understand Stylosanthes scabra, an Orphan Legume from the Brazilian Caatinga.</title>
        <authorList>
            <person name="Ferreira-Neto J.R.C."/>
            <person name="da Silva M.D."/>
            <person name="Binneck E."/>
            <person name="de Melo N.F."/>
            <person name="da Silva R.H."/>
            <person name="de Melo A.L.T.M."/>
            <person name="Pandolfi V."/>
            <person name="Bustamante F.O."/>
            <person name="Brasileiro-Vidal A.C."/>
            <person name="Benko-Iseppon A.M."/>
        </authorList>
    </citation>
    <scope>NUCLEOTIDE SEQUENCE [LARGE SCALE GENOMIC DNA]</scope>
    <source>
        <tissue evidence="2">Leaves</tissue>
    </source>
</reference>
<gene>
    <name evidence="2" type="ORF">PIB30_075310</name>
</gene>
<dbReference type="Proteomes" id="UP001341840">
    <property type="component" value="Unassembled WGS sequence"/>
</dbReference>
<protein>
    <submittedName>
        <fullName evidence="2">Uncharacterized protein</fullName>
    </submittedName>
</protein>
<evidence type="ECO:0000313" key="3">
    <source>
        <dbReference type="Proteomes" id="UP001341840"/>
    </source>
</evidence>
<evidence type="ECO:0000256" key="1">
    <source>
        <dbReference type="SAM" id="MobiDB-lite"/>
    </source>
</evidence>
<keyword evidence="3" id="KW-1185">Reference proteome</keyword>
<proteinExistence type="predicted"/>
<accession>A0ABU6VQ59</accession>
<dbReference type="EMBL" id="JASCZI010151991">
    <property type="protein sequence ID" value="MED6175107.1"/>
    <property type="molecule type" value="Genomic_DNA"/>
</dbReference>